<dbReference type="SUPFAM" id="SSF55048">
    <property type="entry name" value="Probable ACP-binding domain of malonyl-CoA ACP transacylase"/>
    <property type="match status" value="1"/>
</dbReference>
<evidence type="ECO:0000259" key="8">
    <source>
        <dbReference type="PROSITE" id="PS50075"/>
    </source>
</evidence>
<dbReference type="CDD" id="cd19531">
    <property type="entry name" value="LCL_NRPS-like"/>
    <property type="match status" value="1"/>
</dbReference>
<dbReference type="PROSITE" id="PS52004">
    <property type="entry name" value="KS3_2"/>
    <property type="match status" value="1"/>
</dbReference>
<dbReference type="Gene3D" id="1.10.1200.10">
    <property type="entry name" value="ACP-like"/>
    <property type="match status" value="2"/>
</dbReference>
<dbReference type="InterPro" id="IPR015422">
    <property type="entry name" value="PyrdxlP-dep_Trfase_small"/>
</dbReference>
<dbReference type="Gene3D" id="3.40.640.10">
    <property type="entry name" value="Type I PLP-dependent aspartate aminotransferase-like (Major domain)"/>
    <property type="match status" value="1"/>
</dbReference>
<dbReference type="InterPro" id="IPR032821">
    <property type="entry name" value="PKS_assoc"/>
</dbReference>
<dbReference type="SMART" id="SM00823">
    <property type="entry name" value="PKS_PP"/>
    <property type="match status" value="2"/>
</dbReference>
<dbReference type="Pfam" id="PF00698">
    <property type="entry name" value="Acyl_transf_1"/>
    <property type="match status" value="1"/>
</dbReference>
<dbReference type="Gene3D" id="3.30.559.10">
    <property type="entry name" value="Chloramphenicol acetyltransferase-like domain"/>
    <property type="match status" value="1"/>
</dbReference>
<dbReference type="InterPro" id="IPR042099">
    <property type="entry name" value="ANL_N_sf"/>
</dbReference>
<gene>
    <name evidence="10" type="ORF">J2045_000525</name>
</gene>
<dbReference type="Gene3D" id="3.90.1150.10">
    <property type="entry name" value="Aspartate Aminotransferase, domain 1"/>
    <property type="match status" value="1"/>
</dbReference>
<dbReference type="InterPro" id="IPR020806">
    <property type="entry name" value="PKS_PP-bd"/>
</dbReference>
<evidence type="ECO:0000256" key="1">
    <source>
        <dbReference type="ARBA" id="ARBA00001933"/>
    </source>
</evidence>
<name>A0ABU0G491_9HYPH</name>
<dbReference type="InterPro" id="IPR016035">
    <property type="entry name" value="Acyl_Trfase/lysoPLipase"/>
</dbReference>
<keyword evidence="4" id="KW-0808">Transferase</keyword>
<keyword evidence="11" id="KW-1185">Reference proteome</keyword>
<dbReference type="Gene3D" id="3.40.50.12780">
    <property type="entry name" value="N-terminal domain of ligase-like"/>
    <property type="match status" value="1"/>
</dbReference>
<dbReference type="InterPro" id="IPR000873">
    <property type="entry name" value="AMP-dep_synth/lig_dom"/>
</dbReference>
<dbReference type="Pfam" id="PF16197">
    <property type="entry name" value="KAsynt_C_assoc"/>
    <property type="match status" value="1"/>
</dbReference>
<dbReference type="Pfam" id="PF02801">
    <property type="entry name" value="Ketoacyl-synt_C"/>
    <property type="match status" value="1"/>
</dbReference>
<keyword evidence="6" id="KW-0663">Pyridoxal phosphate</keyword>
<protein>
    <submittedName>
        <fullName evidence="10">Amino acid adenylation domain-containing protein</fullName>
    </submittedName>
</protein>
<dbReference type="CDD" id="cd00610">
    <property type="entry name" value="OAT_like"/>
    <property type="match status" value="1"/>
</dbReference>
<dbReference type="EMBL" id="JAUSUW010000001">
    <property type="protein sequence ID" value="MDQ0419515.1"/>
    <property type="molecule type" value="Genomic_DNA"/>
</dbReference>
<reference evidence="10 11" key="1">
    <citation type="submission" date="2023-07" db="EMBL/GenBank/DDBJ databases">
        <title>Genomic Encyclopedia of Type Strains, Phase IV (KMG-IV): sequencing the most valuable type-strain genomes for metagenomic binning, comparative biology and taxonomic classification.</title>
        <authorList>
            <person name="Goeker M."/>
        </authorList>
    </citation>
    <scope>NUCLEOTIDE SEQUENCE [LARGE SCALE GENOMIC DNA]</scope>
    <source>
        <strain evidence="10 11">DSM 1111</strain>
    </source>
</reference>
<dbReference type="SUPFAM" id="SSF52151">
    <property type="entry name" value="FabD/lysophospholipase-like"/>
    <property type="match status" value="1"/>
</dbReference>
<dbReference type="InterPro" id="IPR020845">
    <property type="entry name" value="AMP-binding_CS"/>
</dbReference>
<dbReference type="InterPro" id="IPR023213">
    <property type="entry name" value="CAT-like_dom_sf"/>
</dbReference>
<dbReference type="InterPro" id="IPR014043">
    <property type="entry name" value="Acyl_transferase_dom"/>
</dbReference>
<dbReference type="NCBIfam" id="TIGR01733">
    <property type="entry name" value="AA-adenyl-dom"/>
    <property type="match status" value="1"/>
</dbReference>
<dbReference type="InterPro" id="IPR015424">
    <property type="entry name" value="PyrdxlP-dep_Trfase"/>
</dbReference>
<dbReference type="SMART" id="SM00825">
    <property type="entry name" value="PKS_KS"/>
    <property type="match status" value="1"/>
</dbReference>
<dbReference type="InterPro" id="IPR045851">
    <property type="entry name" value="AMP-bd_C_sf"/>
</dbReference>
<feature type="domain" description="Carrier" evidence="8">
    <location>
        <begin position="951"/>
        <end position="1026"/>
    </location>
</feature>
<evidence type="ECO:0000256" key="5">
    <source>
        <dbReference type="ARBA" id="ARBA00022723"/>
    </source>
</evidence>
<evidence type="ECO:0000259" key="9">
    <source>
        <dbReference type="PROSITE" id="PS52004"/>
    </source>
</evidence>
<dbReference type="Proteomes" id="UP001238496">
    <property type="component" value="Unassembled WGS sequence"/>
</dbReference>
<dbReference type="Gene3D" id="3.30.70.3290">
    <property type="match status" value="1"/>
</dbReference>
<evidence type="ECO:0000256" key="3">
    <source>
        <dbReference type="ARBA" id="ARBA00022553"/>
    </source>
</evidence>
<comment type="caution">
    <text evidence="10">The sequence shown here is derived from an EMBL/GenBank/DDBJ whole genome shotgun (WGS) entry which is preliminary data.</text>
</comment>
<proteinExistence type="inferred from homology"/>
<accession>A0ABU0G491</accession>
<dbReference type="CDD" id="cd00833">
    <property type="entry name" value="PKS"/>
    <property type="match status" value="1"/>
</dbReference>
<evidence type="ECO:0000313" key="10">
    <source>
        <dbReference type="EMBL" id="MDQ0419515.1"/>
    </source>
</evidence>
<dbReference type="InterPro" id="IPR016039">
    <property type="entry name" value="Thiolase-like"/>
</dbReference>
<dbReference type="SMART" id="SM00827">
    <property type="entry name" value="PKS_AT"/>
    <property type="match status" value="1"/>
</dbReference>
<comment type="similarity">
    <text evidence="7">In the C-terminal section; belongs to the NRP synthetase family.</text>
</comment>
<evidence type="ECO:0000256" key="6">
    <source>
        <dbReference type="ARBA" id="ARBA00022898"/>
    </source>
</evidence>
<dbReference type="InterPro" id="IPR036736">
    <property type="entry name" value="ACP-like_sf"/>
</dbReference>
<dbReference type="Pfam" id="PF00202">
    <property type="entry name" value="Aminotran_3"/>
    <property type="match status" value="1"/>
</dbReference>
<dbReference type="InterPro" id="IPR014030">
    <property type="entry name" value="Ketoacyl_synth_N"/>
</dbReference>
<dbReference type="InterPro" id="IPR005814">
    <property type="entry name" value="Aminotrans_3"/>
</dbReference>
<evidence type="ECO:0000256" key="2">
    <source>
        <dbReference type="ARBA" id="ARBA00022450"/>
    </source>
</evidence>
<dbReference type="InterPro" id="IPR025110">
    <property type="entry name" value="AMP-bd_C"/>
</dbReference>
<dbReference type="CDD" id="cd12116">
    <property type="entry name" value="A_NRPS_Ta1_like"/>
    <property type="match status" value="1"/>
</dbReference>
<comment type="cofactor">
    <cofactor evidence="1">
        <name>pyridoxal 5'-phosphate</name>
        <dbReference type="ChEBI" id="CHEBI:597326"/>
    </cofactor>
</comment>
<dbReference type="InterPro" id="IPR050091">
    <property type="entry name" value="PKS_NRPS_Biosynth_Enz"/>
</dbReference>
<dbReference type="InterPro" id="IPR020841">
    <property type="entry name" value="PKS_Beta-ketoAc_synthase_dom"/>
</dbReference>
<keyword evidence="3" id="KW-0597">Phosphoprotein</keyword>
<dbReference type="PROSITE" id="PS00600">
    <property type="entry name" value="AA_TRANSFER_CLASS_3"/>
    <property type="match status" value="1"/>
</dbReference>
<dbReference type="Pfam" id="PF13193">
    <property type="entry name" value="AMP-binding_C"/>
    <property type="match status" value="1"/>
</dbReference>
<dbReference type="PANTHER" id="PTHR43775:SF51">
    <property type="entry name" value="INACTIVE PHENOLPHTHIOCEROL SYNTHESIS POLYKETIDE SYNTHASE TYPE I PKS1-RELATED"/>
    <property type="match status" value="1"/>
</dbReference>
<dbReference type="PROSITE" id="PS00455">
    <property type="entry name" value="AMP_BINDING"/>
    <property type="match status" value="1"/>
</dbReference>
<dbReference type="PANTHER" id="PTHR43775">
    <property type="entry name" value="FATTY ACID SYNTHASE"/>
    <property type="match status" value="1"/>
</dbReference>
<keyword evidence="2" id="KW-0596">Phosphopantetheine</keyword>
<dbReference type="InterPro" id="IPR016036">
    <property type="entry name" value="Malonyl_transacylase_ACP-bd"/>
</dbReference>
<dbReference type="Pfam" id="PF00668">
    <property type="entry name" value="Condensation"/>
    <property type="match status" value="1"/>
</dbReference>
<dbReference type="Gene3D" id="3.40.366.10">
    <property type="entry name" value="Malonyl-Coenzyme A Acyl Carrier Protein, domain 2"/>
    <property type="match status" value="1"/>
</dbReference>
<dbReference type="InterPro" id="IPR049704">
    <property type="entry name" value="Aminotrans_3_PPA_site"/>
</dbReference>
<dbReference type="InterPro" id="IPR001242">
    <property type="entry name" value="Condensation_dom"/>
</dbReference>
<feature type="domain" description="Carrier" evidence="8">
    <location>
        <begin position="2608"/>
        <end position="2682"/>
    </location>
</feature>
<evidence type="ECO:0000256" key="7">
    <source>
        <dbReference type="ARBA" id="ARBA00029443"/>
    </source>
</evidence>
<dbReference type="SUPFAM" id="SSF47336">
    <property type="entry name" value="ACP-like"/>
    <property type="match status" value="2"/>
</dbReference>
<dbReference type="SUPFAM" id="SSF53901">
    <property type="entry name" value="Thiolase-like"/>
    <property type="match status" value="1"/>
</dbReference>
<dbReference type="SUPFAM" id="SSF52777">
    <property type="entry name" value="CoA-dependent acyltransferases"/>
    <property type="match status" value="2"/>
</dbReference>
<keyword evidence="5" id="KW-0479">Metal-binding</keyword>
<dbReference type="Pfam" id="PF00109">
    <property type="entry name" value="ketoacyl-synt"/>
    <property type="match status" value="1"/>
</dbReference>
<dbReference type="Pfam" id="PF00550">
    <property type="entry name" value="PP-binding"/>
    <property type="match status" value="2"/>
</dbReference>
<dbReference type="InterPro" id="IPR015421">
    <property type="entry name" value="PyrdxlP-dep_Trfase_major"/>
</dbReference>
<dbReference type="InterPro" id="IPR001227">
    <property type="entry name" value="Ac_transferase_dom_sf"/>
</dbReference>
<dbReference type="Gene3D" id="3.40.47.10">
    <property type="match status" value="1"/>
</dbReference>
<sequence length="2713" mass="293225">MRENDRPIDTGLSDALAHSEPLPDGIAIVGLSGRFPGAPSVAELWRLVERGGNAFQVFSADEIEDSFTDEERASPDYVACRPHLPDADRFDAEFFGMFAREAALTDPQHRIFLELCWEALEIAGYDPYRAPGIVGVFAGCSMPTYLLNNVMADRAAVEEVTSNYQIGCYSQLIGSIGDALSTRVAYKLNLKGPAFTLQSACSTSLLAVSQACQNLLTYSCDMALAGGVSVTIPQKRGYMYQEGGMVSRDGICRPFDADASGTVFGSGAGVVLLKRLEDAIRDGDQIYSVIRGYGVNNDGSDKIGFTAPSEDGQAEAISAAMAHAGIEPATIGYIECHGTATPLGDPIEFAGLASAFSDAHDQRETCALGSLKGNIGHLDAAAGVAGLIKATMALHHRKIPPMPNYAAPNPRIKLGETRFYIPREAMDWPSGQTPRRAGVSAFGVGGTNIHVVLEEAPARQEERVDEHGPIVLPLSARTQAALVEMRGNLAGYLEANGDVSLRKVARTLQQGRSDFRLRTAIAASTVTDAVAQLRADSFVSSVAEDRPPPIVFMFPGQGSQYVGMGAELYRSEPEFARWIDRGTELLKLRFRIDVRDYICHSGPVSAAMTAEQRETRIAQPCLYLVEYALAQLWMSRGLRPDAMIGHSVGEFVAATLANVISFEDALTLVATRGQLMQDQAPGAMLSVRAAPETLREFLTGQAEIAAINAPKLCVASGPTDDIEALRSVLEKAGIASSRLQTSHAFHSAMMEPCIDALRDVATKVTYGRATVPYVSCVTGGWQNDELGSSPDYWSRHCREPVRFAEGLETLCRDQSPVLLEVGPGRTLSVFAAQTIGRGEVGAIVQSLPEHDNGQAAQRFLAQAHGRLWMAGSNLPWPALPDDDQRVLPLPTYPFQRQRHWIDAPASVRRASAARPAPMPAQPETNKSEYIVKSEVETMNAISSITIPDRQAGLETSLLTLLGDMSGEPIDASNRSDSFLELGFDSLFIGQFAQKIDKQYGVKISFRELLSNIPSIAALAQYLDMKLPPEPVAAPVAAVAPVQQAAATVPSPAIGFSAAMPAIQPQAQPSSATLPAVAHAGVVDGSLQSVLQSQLALAQTLFSQQLQLLQGTAQTIPTPVIHAVQATPASQPTPAAALNDKPATISASENAVEIGGDRYRHYQQGGRSAATELTPDKEAFINDLILAYSNRNKGSKAYTQAHRARLADPRTASGFRAEWKEMIFPVVCDRSKGARIWDVDGHEYIDLVNGFGQTAFGHAPDFVVEAMKEQMDAGFAIGPQTPLAGEVAEMIGTMIGHERVTFCNTGSEAVMAAMRLARAVTGRDRIVVFANDYHGQFDEVLVKGRARTREPVALPIAAGIPSGSVGNMVVLPYGAPESLDWIRANAPDLAAVIIEPIQSRHPELRPREFVRELREITTAAECALVFDEVVTGFRVDPGGMQAIWGIRGDMATYGKVVGGGMPIGVLAGTSRFMDALDGGHWDFGDESVPSVVPTFFAGTFVRHPVVLAAARAVLHHIAGDGAALYSRVANRTEALVEEINAELAKRGIPPCLRGYKSWFVTDFTSQDPLGGLLYPYLRMNGIHIQDGYPCFLTTAHSEEDFKTIARAFRDAIDALQCVGILAPKGGSELAPSLVMGKQTMLTKAERPESAALTEAQSEVWLAAQAGDEASCSFNESLALSLDGPLDEAAFLTALKMVVDRHDALHIRFDRNGARFGFIPDFVLPLDRVDISTEQDPQGALEELIEREATIPFDLVSGPLARARLVRMASDRHVFVFTAHHIICDGWSLNVIISELAATYSALLKGETISLEPAMSFADYATNHAPSADVSRDTARFWQEQFKDLPEPADMPFDRPYPDRRTFAGGTCTAMIPTETCRHIKKRGARIGATLFSTMLAALQVMLARLSDQKDVVIAVPSAGQSLVEDRILVGHCVNLLPLRQTVDPLTSFEDHLKRTQQLVLQAFEHQDYTYGTLVKTLGVKRDPRRLPLTGIQFNLERVAADAEFAGLQARIVPNPKQFSNFDMFLNMIESADGIRIDVDYNADVLDRSTVDRWIGHLMTLVTALAEDMQQSIAQIPLLSPSERDWLARDLNRTETDYDRDQFAFSLFSEKARAIPQSIAARHAGQTITYGQLEHRSNQFARHLRTILPRPGERVALLVDRSIDMLVALLGIMKAGHAYVPLDPGHPEPRLRETLATARPSVLVCDSDHGAALAGPGMTTVRLDRIGDIMATLSGNALAELPTDTGSSAYVIFTSGSTGTPKGVAISHRALTNFLQSMAKEPGFTDRDVLVAVTTVSFDIAGLELYLPLIAGGSIVIADRSEVEDGFALVRLIDRSGATVLQATPTLWQMLVEAGLDGNRPLKKLCGGEALPKALAQTLSSMQGELWNMYGPTETTIWSSVAHIADPNAPITIGHPIANTQLHIVDADGRLVPPGVTGELCIGGHGLAEGYFDRPDLTEAAFVVRDIGNGLAQRLYRTGDLGKRMADGSLQLLGRRDNQVKLRGFRIELGDIETVISQVKGLRQCAVVGARNGKGETVLVCYFVAEPGTPGADSAELAKAARARLPAYMVPTVWALETELPQTGNGKLDRKALASRDIRRGPVEQVAKTKPRTALEEKLWSIWKSVLDVETLGVDDNLYAIGADSLMIFRIAARMLDAGLPLEAKHLLRHPSIAELAAYAEELEGTSPAAAVEPYQVPSLASFRNGARRRIESLS</sequence>
<dbReference type="PROSITE" id="PS50075">
    <property type="entry name" value="CARRIER"/>
    <property type="match status" value="2"/>
</dbReference>
<dbReference type="Pfam" id="PF00501">
    <property type="entry name" value="AMP-binding"/>
    <property type="match status" value="1"/>
</dbReference>
<dbReference type="InterPro" id="IPR014031">
    <property type="entry name" value="Ketoacyl_synth_C"/>
</dbReference>
<dbReference type="InterPro" id="IPR009081">
    <property type="entry name" value="PP-bd_ACP"/>
</dbReference>
<dbReference type="Gene3D" id="3.30.300.30">
    <property type="match status" value="1"/>
</dbReference>
<dbReference type="InterPro" id="IPR018201">
    <property type="entry name" value="Ketoacyl_synth_AS"/>
</dbReference>
<dbReference type="Gene3D" id="3.30.559.30">
    <property type="entry name" value="Nonribosomal peptide synthetase, condensation domain"/>
    <property type="match status" value="1"/>
</dbReference>
<evidence type="ECO:0000313" key="11">
    <source>
        <dbReference type="Proteomes" id="UP001238496"/>
    </source>
</evidence>
<organism evidence="10 11">
    <name type="scientific">Peteryoungia aggregata LMG 23059</name>
    <dbReference type="NCBI Taxonomy" id="1368425"/>
    <lineage>
        <taxon>Bacteria</taxon>
        <taxon>Pseudomonadati</taxon>
        <taxon>Pseudomonadota</taxon>
        <taxon>Alphaproteobacteria</taxon>
        <taxon>Hyphomicrobiales</taxon>
        <taxon>Rhizobiaceae</taxon>
        <taxon>Peteryoungia</taxon>
    </lineage>
</organism>
<evidence type="ECO:0000256" key="4">
    <source>
        <dbReference type="ARBA" id="ARBA00022679"/>
    </source>
</evidence>
<dbReference type="InterPro" id="IPR010071">
    <property type="entry name" value="AA_adenyl_dom"/>
</dbReference>
<dbReference type="PROSITE" id="PS00606">
    <property type="entry name" value="KS3_1"/>
    <property type="match status" value="1"/>
</dbReference>
<dbReference type="SUPFAM" id="SSF56801">
    <property type="entry name" value="Acetyl-CoA synthetase-like"/>
    <property type="match status" value="1"/>
</dbReference>
<feature type="domain" description="Ketosynthase family 3 (KS3)" evidence="9">
    <location>
        <begin position="23"/>
        <end position="455"/>
    </location>
</feature>
<dbReference type="RefSeq" id="WP_307369080.1">
    <property type="nucleotide sequence ID" value="NZ_JAUSUW010000001.1"/>
</dbReference>
<dbReference type="SUPFAM" id="SSF53383">
    <property type="entry name" value="PLP-dependent transferases"/>
    <property type="match status" value="1"/>
</dbReference>